<feature type="compositionally biased region" description="Basic and acidic residues" evidence="1">
    <location>
        <begin position="25"/>
        <end position="38"/>
    </location>
</feature>
<evidence type="ECO:0000256" key="1">
    <source>
        <dbReference type="SAM" id="MobiDB-lite"/>
    </source>
</evidence>
<evidence type="ECO:0000259" key="2">
    <source>
        <dbReference type="SMART" id="SM00478"/>
    </source>
</evidence>
<sequence>MAKAKAVTTAVAAAEPLVARRRSARNIEKEDEIPRIKQEGPTVTPRKALKRESTASTTSSRRSKRVKIESGAGLPSPSSLSLPDFKQPSSSPPLLAATAKSKPKQGRTRLGKSSSPKNGKSSDNSGDSTKGKERKDKAAADLVLQARKLKSHAQFAHESPFPGFARPTPAECGLAHDILVSLHGARARPEGARTAAPRDAAGCGASPSVLDALVRTILSQNTSDQNSSRAKRGMDAAYGGSDQWEAIATGGQAKLQTAITSGGLAATKSRVILSVLEQVKQKHGTYSLDHLFAASDDDATRELLSFRGVGPKTAACVLLFCLRRDASLAVDTHVHRITGLLGWRPPGATREEAHAHLNARVPDSLKYPLHVLLVTHGRTCDECRAGGRDLGRCALRKAFRGAVVVEGVAGEEVRRSELERVKAEESDVITDREAIAHAVEQAS</sequence>
<dbReference type="SMART" id="SM00478">
    <property type="entry name" value="ENDO3c"/>
    <property type="match status" value="1"/>
</dbReference>
<organism evidence="3 4">
    <name type="scientific">Monosporascus ibericus</name>
    <dbReference type="NCBI Taxonomy" id="155417"/>
    <lineage>
        <taxon>Eukaryota</taxon>
        <taxon>Fungi</taxon>
        <taxon>Dikarya</taxon>
        <taxon>Ascomycota</taxon>
        <taxon>Pezizomycotina</taxon>
        <taxon>Sordariomycetes</taxon>
        <taxon>Xylariomycetidae</taxon>
        <taxon>Xylariales</taxon>
        <taxon>Xylariales incertae sedis</taxon>
        <taxon>Monosporascus</taxon>
    </lineage>
</organism>
<feature type="compositionally biased region" description="Low complexity" evidence="1">
    <location>
        <begin position="111"/>
        <end position="126"/>
    </location>
</feature>
<dbReference type="STRING" id="155417.A0A4Q4T4G0"/>
<dbReference type="Gene3D" id="1.10.340.30">
    <property type="entry name" value="Hypothetical protein, domain 2"/>
    <property type="match status" value="1"/>
</dbReference>
<dbReference type="Proteomes" id="UP000293360">
    <property type="component" value="Unassembled WGS sequence"/>
</dbReference>
<dbReference type="CDD" id="cd00056">
    <property type="entry name" value="ENDO3c"/>
    <property type="match status" value="1"/>
</dbReference>
<dbReference type="InterPro" id="IPR011257">
    <property type="entry name" value="DNA_glycosylase"/>
</dbReference>
<feature type="domain" description="HhH-GPD" evidence="2">
    <location>
        <begin position="218"/>
        <end position="379"/>
    </location>
</feature>
<accession>A0A4Q4T4G0</accession>
<feature type="compositionally biased region" description="Low complexity" evidence="1">
    <location>
        <begin position="1"/>
        <end position="14"/>
    </location>
</feature>
<name>A0A4Q4T4G0_9PEZI</name>
<dbReference type="AlphaFoldDB" id="A0A4Q4T4G0"/>
<feature type="compositionally biased region" description="Basic residues" evidence="1">
    <location>
        <begin position="101"/>
        <end position="110"/>
    </location>
</feature>
<dbReference type="Pfam" id="PF00730">
    <property type="entry name" value="HhH-GPD"/>
    <property type="match status" value="1"/>
</dbReference>
<dbReference type="GO" id="GO:0000702">
    <property type="term" value="F:oxidized base lesion DNA N-glycosylase activity"/>
    <property type="evidence" value="ECO:0007669"/>
    <property type="project" value="UniProtKB-ARBA"/>
</dbReference>
<dbReference type="InterPro" id="IPR023170">
    <property type="entry name" value="HhH_base_excis_C"/>
</dbReference>
<dbReference type="OrthoDB" id="5607at2759"/>
<evidence type="ECO:0000313" key="4">
    <source>
        <dbReference type="Proteomes" id="UP000293360"/>
    </source>
</evidence>
<gene>
    <name evidence="3" type="ORF">DL764_006558</name>
</gene>
<keyword evidence="4" id="KW-1185">Reference proteome</keyword>
<evidence type="ECO:0000313" key="3">
    <source>
        <dbReference type="EMBL" id="RYP00259.1"/>
    </source>
</evidence>
<dbReference type="Gene3D" id="1.10.1670.10">
    <property type="entry name" value="Helix-hairpin-Helix base-excision DNA repair enzymes (C-terminal)"/>
    <property type="match status" value="1"/>
</dbReference>
<reference evidence="3 4" key="1">
    <citation type="submission" date="2018-06" db="EMBL/GenBank/DDBJ databases">
        <title>Complete Genomes of Monosporascus.</title>
        <authorList>
            <person name="Robinson A.J."/>
            <person name="Natvig D.O."/>
        </authorList>
    </citation>
    <scope>NUCLEOTIDE SEQUENCE [LARGE SCALE GENOMIC DNA]</scope>
    <source>
        <strain evidence="3 4">CBS 110550</strain>
    </source>
</reference>
<dbReference type="SUPFAM" id="SSF48150">
    <property type="entry name" value="DNA-glycosylase"/>
    <property type="match status" value="1"/>
</dbReference>
<feature type="region of interest" description="Disordered" evidence="1">
    <location>
        <begin position="1"/>
        <end position="137"/>
    </location>
</feature>
<dbReference type="InterPro" id="IPR003265">
    <property type="entry name" value="HhH-GPD_domain"/>
</dbReference>
<proteinExistence type="predicted"/>
<dbReference type="PANTHER" id="PTHR47203">
    <property type="match status" value="1"/>
</dbReference>
<dbReference type="PANTHER" id="PTHR47203:SF1">
    <property type="entry name" value="HYPOTHETICAL BASE EXCISION DNA REPAIR PROTEIN (EUROFUNG)"/>
    <property type="match status" value="1"/>
</dbReference>
<protein>
    <recommendedName>
        <fullName evidence="2">HhH-GPD domain-containing protein</fullName>
    </recommendedName>
</protein>
<dbReference type="EMBL" id="QJNU01000394">
    <property type="protein sequence ID" value="RYP00259.1"/>
    <property type="molecule type" value="Genomic_DNA"/>
</dbReference>
<dbReference type="GO" id="GO:0006285">
    <property type="term" value="P:base-excision repair, AP site formation"/>
    <property type="evidence" value="ECO:0007669"/>
    <property type="project" value="UniProtKB-ARBA"/>
</dbReference>
<feature type="compositionally biased region" description="Low complexity" evidence="1">
    <location>
        <begin position="74"/>
        <end position="83"/>
    </location>
</feature>
<comment type="caution">
    <text evidence="3">The sequence shown here is derived from an EMBL/GenBank/DDBJ whole genome shotgun (WGS) entry which is preliminary data.</text>
</comment>